<evidence type="ECO:0000256" key="4">
    <source>
        <dbReference type="ARBA" id="ARBA00022448"/>
    </source>
</evidence>
<evidence type="ECO:0000256" key="1">
    <source>
        <dbReference type="ARBA" id="ARBA00002264"/>
    </source>
</evidence>
<accession>A0A6J4U3V8</accession>
<dbReference type="SUPFAM" id="SSF161098">
    <property type="entry name" value="MetI-like"/>
    <property type="match status" value="1"/>
</dbReference>
<evidence type="ECO:0000313" key="13">
    <source>
        <dbReference type="EMBL" id="CAA9538604.1"/>
    </source>
</evidence>
<keyword evidence="9 11" id="KW-0472">Membrane</keyword>
<feature type="transmembrane region" description="Helical" evidence="11">
    <location>
        <begin position="209"/>
        <end position="228"/>
    </location>
</feature>
<proteinExistence type="inferred from homology"/>
<evidence type="ECO:0000259" key="12">
    <source>
        <dbReference type="PROSITE" id="PS50928"/>
    </source>
</evidence>
<dbReference type="PROSITE" id="PS50928">
    <property type="entry name" value="ABC_TM1"/>
    <property type="match status" value="1"/>
</dbReference>
<dbReference type="PANTHER" id="PTHR32243">
    <property type="entry name" value="MALTOSE TRANSPORT SYSTEM PERMEASE-RELATED"/>
    <property type="match status" value="1"/>
</dbReference>
<feature type="transmembrane region" description="Helical" evidence="11">
    <location>
        <begin position="160"/>
        <end position="177"/>
    </location>
</feature>
<keyword evidence="8 11" id="KW-1133">Transmembrane helix</keyword>
<evidence type="ECO:0000256" key="5">
    <source>
        <dbReference type="ARBA" id="ARBA00022475"/>
    </source>
</evidence>
<keyword evidence="4 11" id="KW-0813">Transport</keyword>
<feature type="transmembrane region" description="Helical" evidence="11">
    <location>
        <begin position="30"/>
        <end position="52"/>
    </location>
</feature>
<dbReference type="InterPro" id="IPR000515">
    <property type="entry name" value="MetI-like"/>
</dbReference>
<evidence type="ECO:0000256" key="11">
    <source>
        <dbReference type="RuleBase" id="RU363032"/>
    </source>
</evidence>
<dbReference type="GO" id="GO:0055085">
    <property type="term" value="P:transmembrane transport"/>
    <property type="evidence" value="ECO:0007669"/>
    <property type="project" value="InterPro"/>
</dbReference>
<dbReference type="CDD" id="cd06261">
    <property type="entry name" value="TM_PBP2"/>
    <property type="match status" value="1"/>
</dbReference>
<dbReference type="AlphaFoldDB" id="A0A6J4U3V8"/>
<dbReference type="Gene3D" id="1.10.3720.10">
    <property type="entry name" value="MetI-like"/>
    <property type="match status" value="1"/>
</dbReference>
<comment type="function">
    <text evidence="1">Part of the ABC transporter complex MalEFGK involved in maltose/maltodextrin import. Probably responsible for the translocation of the substrate across the membrane.</text>
</comment>
<keyword evidence="7 11" id="KW-0812">Transmembrane</keyword>
<dbReference type="GO" id="GO:0005886">
    <property type="term" value="C:plasma membrane"/>
    <property type="evidence" value="ECO:0007669"/>
    <property type="project" value="UniProtKB-SubCell"/>
</dbReference>
<protein>
    <recommendedName>
        <fullName evidence="10">Maltose/maltodextrin transport system permease protein MalG</fullName>
    </recommendedName>
</protein>
<dbReference type="InterPro" id="IPR050901">
    <property type="entry name" value="BP-dep_ABC_trans_perm"/>
</dbReference>
<comment type="subcellular location">
    <subcellularLocation>
        <location evidence="2 11">Cell membrane</location>
        <topology evidence="2 11">Multi-pass membrane protein</topology>
    </subcellularLocation>
</comment>
<reference evidence="13" key="1">
    <citation type="submission" date="2020-02" db="EMBL/GenBank/DDBJ databases">
        <authorList>
            <person name="Meier V. D."/>
        </authorList>
    </citation>
    <scope>NUCLEOTIDE SEQUENCE</scope>
    <source>
        <strain evidence="13">AVDCRST_MAG49</strain>
    </source>
</reference>
<keyword evidence="6" id="KW-0762">Sugar transport</keyword>
<dbReference type="PANTHER" id="PTHR32243:SF50">
    <property type="entry name" value="MALTOSE_MALTODEXTRIN TRANSPORT SYSTEM PERMEASE PROTEIN MALG"/>
    <property type="match status" value="1"/>
</dbReference>
<feature type="transmembrane region" description="Helical" evidence="11">
    <location>
        <begin position="128"/>
        <end position="148"/>
    </location>
</feature>
<sequence length="295" mass="32432">MSTQTLGSARPALPARTAATTRARRGGVGALLQLLALLLLILFLVLPIYWMVATSLKTTGQTFAIPPRFLFQPTLSHYREIFSEGAVPRSLVNSLVVALASTVAAVVLGTPAAYALARFDFRGKADLWFWFISNRFISPIVVALPFFLLARDLDLLNSRLVLVLVYLTFNVPLVVWLSTDQFRLVPREVDDAALVDGAGPWRTFFQINLPLATPGIAVAAILCFVFSWNEFLFSLVLTREQTRTAPVEASNFMTDFGTRWGPMMATGTLIVLPVLIFAAFASRHLVRGLTMGAVK</sequence>
<comment type="similarity">
    <text evidence="3">Belongs to the binding-protein-dependent transport system permease family. MalFG subfamily.</text>
</comment>
<organism evidence="13">
    <name type="scientific">uncultured Thermomicrobiales bacterium</name>
    <dbReference type="NCBI Taxonomy" id="1645740"/>
    <lineage>
        <taxon>Bacteria</taxon>
        <taxon>Pseudomonadati</taxon>
        <taxon>Thermomicrobiota</taxon>
        <taxon>Thermomicrobia</taxon>
        <taxon>Thermomicrobiales</taxon>
        <taxon>environmental samples</taxon>
    </lineage>
</organism>
<gene>
    <name evidence="13" type="ORF">AVDCRST_MAG49-586</name>
</gene>
<evidence type="ECO:0000256" key="3">
    <source>
        <dbReference type="ARBA" id="ARBA00009047"/>
    </source>
</evidence>
<dbReference type="InterPro" id="IPR035906">
    <property type="entry name" value="MetI-like_sf"/>
</dbReference>
<evidence type="ECO:0000256" key="9">
    <source>
        <dbReference type="ARBA" id="ARBA00023136"/>
    </source>
</evidence>
<dbReference type="Pfam" id="PF00528">
    <property type="entry name" value="BPD_transp_1"/>
    <property type="match status" value="1"/>
</dbReference>
<feature type="transmembrane region" description="Helical" evidence="11">
    <location>
        <begin position="95"/>
        <end position="116"/>
    </location>
</feature>
<evidence type="ECO:0000256" key="2">
    <source>
        <dbReference type="ARBA" id="ARBA00004651"/>
    </source>
</evidence>
<evidence type="ECO:0000256" key="8">
    <source>
        <dbReference type="ARBA" id="ARBA00022989"/>
    </source>
</evidence>
<evidence type="ECO:0000256" key="6">
    <source>
        <dbReference type="ARBA" id="ARBA00022597"/>
    </source>
</evidence>
<name>A0A6J4U3V8_9BACT</name>
<evidence type="ECO:0000256" key="10">
    <source>
        <dbReference type="ARBA" id="ARBA00041109"/>
    </source>
</evidence>
<feature type="transmembrane region" description="Helical" evidence="11">
    <location>
        <begin position="260"/>
        <end position="281"/>
    </location>
</feature>
<keyword evidence="5" id="KW-1003">Cell membrane</keyword>
<dbReference type="EMBL" id="CADCWG010000035">
    <property type="protein sequence ID" value="CAA9538604.1"/>
    <property type="molecule type" value="Genomic_DNA"/>
</dbReference>
<evidence type="ECO:0000256" key="7">
    <source>
        <dbReference type="ARBA" id="ARBA00022692"/>
    </source>
</evidence>
<feature type="domain" description="ABC transmembrane type-1" evidence="12">
    <location>
        <begin position="91"/>
        <end position="281"/>
    </location>
</feature>